<evidence type="ECO:0000313" key="2">
    <source>
        <dbReference type="EMBL" id="KXU35675.1"/>
    </source>
</evidence>
<keyword evidence="1" id="KW-0732">Signal</keyword>
<comment type="caution">
    <text evidence="2">The sequence shown here is derived from an EMBL/GenBank/DDBJ whole genome shotgun (WGS) entry which is preliminary data.</text>
</comment>
<dbReference type="EMBL" id="LSZP01000035">
    <property type="protein sequence ID" value="KXU35675.1"/>
    <property type="molecule type" value="Genomic_DNA"/>
</dbReference>
<accession>A0A139SMB1</accession>
<dbReference type="Proteomes" id="UP000071392">
    <property type="component" value="Unassembled WGS sequence"/>
</dbReference>
<protein>
    <submittedName>
        <fullName evidence="2">Uncharacterized protein</fullName>
    </submittedName>
</protein>
<evidence type="ECO:0000256" key="1">
    <source>
        <dbReference type="SAM" id="SignalP"/>
    </source>
</evidence>
<proteinExistence type="predicted"/>
<keyword evidence="3" id="KW-1185">Reference proteome</keyword>
<dbReference type="AlphaFoldDB" id="A0A139SMB1"/>
<gene>
    <name evidence="2" type="ORF">AXK12_04730</name>
</gene>
<feature type="signal peptide" evidence="1">
    <location>
        <begin position="1"/>
        <end position="25"/>
    </location>
</feature>
<reference evidence="2 3" key="1">
    <citation type="submission" date="2016-02" db="EMBL/GenBank/DDBJ databases">
        <authorList>
            <person name="Wen L."/>
            <person name="He K."/>
            <person name="Yang H."/>
        </authorList>
    </citation>
    <scope>NUCLEOTIDE SEQUENCE [LARGE SCALE GENOMIC DNA]</scope>
    <source>
        <strain evidence="2 3">CV41</strain>
    </source>
</reference>
<evidence type="ECO:0000313" key="3">
    <source>
        <dbReference type="Proteomes" id="UP000071392"/>
    </source>
</evidence>
<sequence>MFRAPLAVLLVAAFAFAFSITAASAASAPVPQNVIVMINAGAGWGTWDATAYWQYGSREVERFEESARATD</sequence>
<dbReference type="STRING" id="1548208.AXK12_04730"/>
<name>A0A139SMB1_9BACT</name>
<feature type="chain" id="PRO_5007299346" evidence="1">
    <location>
        <begin position="26"/>
        <end position="71"/>
    </location>
</feature>
<organism evidence="2 3">
    <name type="scientific">Cephaloticoccus capnophilus</name>
    <dbReference type="NCBI Taxonomy" id="1548208"/>
    <lineage>
        <taxon>Bacteria</taxon>
        <taxon>Pseudomonadati</taxon>
        <taxon>Verrucomicrobiota</taxon>
        <taxon>Opitutia</taxon>
        <taxon>Opitutales</taxon>
        <taxon>Opitutaceae</taxon>
        <taxon>Cephaloticoccus</taxon>
    </lineage>
</organism>